<evidence type="ECO:0000313" key="4">
    <source>
        <dbReference type="Proteomes" id="UP000175829"/>
    </source>
</evidence>
<evidence type="ECO:0008006" key="5">
    <source>
        <dbReference type="Google" id="ProtNLM"/>
    </source>
</evidence>
<dbReference type="EMBL" id="LJGV01000022">
    <property type="protein sequence ID" value="OEV01082.1"/>
    <property type="molecule type" value="Genomic_DNA"/>
</dbReference>
<feature type="region of interest" description="Disordered" evidence="1">
    <location>
        <begin position="159"/>
        <end position="201"/>
    </location>
</feature>
<reference evidence="3 4" key="1">
    <citation type="journal article" date="2016" name="Front. Microbiol.">
        <title>Comparative Genomics Analysis of Streptomyces Species Reveals Their Adaptation to the Marine Environment and Their Diversity at the Genomic Level.</title>
        <authorList>
            <person name="Tian X."/>
            <person name="Zhang Z."/>
            <person name="Yang T."/>
            <person name="Chen M."/>
            <person name="Li J."/>
            <person name="Chen F."/>
            <person name="Yang J."/>
            <person name="Li W."/>
            <person name="Zhang B."/>
            <person name="Zhang Z."/>
            <person name="Wu J."/>
            <person name="Zhang C."/>
            <person name="Long L."/>
            <person name="Xiao J."/>
        </authorList>
    </citation>
    <scope>NUCLEOTIDE SEQUENCE [LARGE SCALE GENOMIC DNA]</scope>
    <source>
        <strain evidence="3 4">SCSIO M10379</strain>
    </source>
</reference>
<keyword evidence="2" id="KW-1133">Transmembrane helix</keyword>
<feature type="transmembrane region" description="Helical" evidence="2">
    <location>
        <begin position="202"/>
        <end position="221"/>
    </location>
</feature>
<evidence type="ECO:0000256" key="1">
    <source>
        <dbReference type="SAM" id="MobiDB-lite"/>
    </source>
</evidence>
<keyword evidence="2" id="KW-0812">Transmembrane</keyword>
<feature type="region of interest" description="Disordered" evidence="1">
    <location>
        <begin position="100"/>
        <end position="121"/>
    </location>
</feature>
<evidence type="ECO:0000256" key="2">
    <source>
        <dbReference type="SAM" id="Phobius"/>
    </source>
</evidence>
<feature type="compositionally biased region" description="Low complexity" evidence="1">
    <location>
        <begin position="177"/>
        <end position="186"/>
    </location>
</feature>
<keyword evidence="2" id="KW-0472">Membrane</keyword>
<dbReference type="NCBIfam" id="NF040672">
    <property type="entry name" value="SCO2322_fam"/>
    <property type="match status" value="1"/>
</dbReference>
<protein>
    <recommendedName>
        <fullName evidence="5">MYXO-CTERM domain-containing protein</fullName>
    </recommendedName>
</protein>
<name>A0A1E7KAW8_9ACTN</name>
<proteinExistence type="predicted"/>
<gene>
    <name evidence="3" type="ORF">AN217_08790</name>
</gene>
<evidence type="ECO:0000313" key="3">
    <source>
        <dbReference type="EMBL" id="OEV01082.1"/>
    </source>
</evidence>
<dbReference type="InterPro" id="IPR047703">
    <property type="entry name" value="SCO2322-like"/>
</dbReference>
<sequence length="228" mass="23192">MLPSQEAHASTARQPAAESSGYRYWSFWQREEGGSWSYATEGPATQRPEDGDVLGFRFALSEDSDQADKPRGTVRFAAACDGTKTAKDSKRVAVRIDFGTRADAPGGESGDPPAARTGCARIPENGTAADALAEVASPLRYNSDALLCAIDGYPATGCGEQAKGSGGSGRSEDGDGDSSADAGSRSADGEADGGRGDGASTAAGVAAGAAAVAILGAAALWQARRRKR</sequence>
<dbReference type="AlphaFoldDB" id="A0A1E7KAW8"/>
<dbReference type="PATRIC" id="fig|943816.4.peg.1143"/>
<organism evidence="3 4">
    <name type="scientific">Streptomyces qinglanensis</name>
    <dbReference type="NCBI Taxonomy" id="943816"/>
    <lineage>
        <taxon>Bacteria</taxon>
        <taxon>Bacillati</taxon>
        <taxon>Actinomycetota</taxon>
        <taxon>Actinomycetes</taxon>
        <taxon>Kitasatosporales</taxon>
        <taxon>Streptomycetaceae</taxon>
        <taxon>Streptomyces</taxon>
    </lineage>
</organism>
<comment type="caution">
    <text evidence="3">The sequence shown here is derived from an EMBL/GenBank/DDBJ whole genome shotgun (WGS) entry which is preliminary data.</text>
</comment>
<accession>A0A1E7KAW8</accession>
<dbReference type="Proteomes" id="UP000175829">
    <property type="component" value="Unassembled WGS sequence"/>
</dbReference>